<evidence type="ECO:0000313" key="10">
    <source>
        <dbReference type="Proteomes" id="UP000001631"/>
    </source>
</evidence>
<organism evidence="9 10">
    <name type="scientific">Ajellomyces capsulatus (strain G186AR / H82 / ATCC MYA-2454 / RMSCC 2432)</name>
    <name type="common">Darling's disease fungus</name>
    <name type="synonym">Histoplasma capsulatum</name>
    <dbReference type="NCBI Taxonomy" id="447093"/>
    <lineage>
        <taxon>Eukaryota</taxon>
        <taxon>Fungi</taxon>
        <taxon>Dikarya</taxon>
        <taxon>Ascomycota</taxon>
        <taxon>Pezizomycotina</taxon>
        <taxon>Eurotiomycetes</taxon>
        <taxon>Eurotiomycetidae</taxon>
        <taxon>Onygenales</taxon>
        <taxon>Ajellomycetaceae</taxon>
        <taxon>Histoplasma</taxon>
    </lineage>
</organism>
<reference evidence="9" key="1">
    <citation type="submission" date="2009-02" db="EMBL/GenBank/DDBJ databases">
        <title>The Genome Sequence of Ajellomyces capsulatus strain G186AR.</title>
        <authorList>
            <consortium name="The Broad Institute Genome Sequencing Platform"/>
            <person name="Champion M."/>
            <person name="Cuomo C."/>
            <person name="Ma L.-J."/>
            <person name="Henn M.R."/>
            <person name="Sil A."/>
            <person name="Goldman B."/>
            <person name="Young S.K."/>
            <person name="Kodira C.D."/>
            <person name="Zeng Q."/>
            <person name="Koehrsen M."/>
            <person name="Alvarado L."/>
            <person name="Berlin A."/>
            <person name="Borenstein D."/>
            <person name="Chen Z."/>
            <person name="Engels R."/>
            <person name="Freedman E."/>
            <person name="Gellesch M."/>
            <person name="Goldberg J."/>
            <person name="Griggs A."/>
            <person name="Gujja S."/>
            <person name="Heiman D."/>
            <person name="Hepburn T."/>
            <person name="Howarth C."/>
            <person name="Jen D."/>
            <person name="Larson L."/>
            <person name="Lewis B."/>
            <person name="Mehta T."/>
            <person name="Park D."/>
            <person name="Pearson M."/>
            <person name="Roberts A."/>
            <person name="Saif S."/>
            <person name="Shea T."/>
            <person name="Shenoy N."/>
            <person name="Sisk P."/>
            <person name="Stolte C."/>
            <person name="Sykes S."/>
            <person name="Walk T."/>
            <person name="White J."/>
            <person name="Yandava C."/>
            <person name="Klein B."/>
            <person name="McEwen J.G."/>
            <person name="Puccia R."/>
            <person name="Goldman G.H."/>
            <person name="Felipe M.S."/>
            <person name="Nino-Vega G."/>
            <person name="San-Blas G."/>
            <person name="Taylor J."/>
            <person name="Mendoza L."/>
            <person name="Galagan J."/>
            <person name="Nusbaum C."/>
            <person name="Birren B."/>
        </authorList>
    </citation>
    <scope>NUCLEOTIDE SEQUENCE</scope>
    <source>
        <strain evidence="9">G186AR</strain>
    </source>
</reference>
<feature type="domain" description="NodB homology" evidence="8">
    <location>
        <begin position="155"/>
        <end position="351"/>
    </location>
</feature>
<evidence type="ECO:0000313" key="9">
    <source>
        <dbReference type="EMBL" id="EEH05206.1"/>
    </source>
</evidence>
<keyword evidence="6" id="KW-0170">Cobalt</keyword>
<proteinExistence type="predicted"/>
<dbReference type="EMBL" id="GG663371">
    <property type="protein sequence ID" value="EEH05206.1"/>
    <property type="molecule type" value="Genomic_DNA"/>
</dbReference>
<feature type="chain" id="PRO_5002901165" evidence="7">
    <location>
        <begin position="21"/>
        <end position="382"/>
    </location>
</feature>
<dbReference type="Proteomes" id="UP000001631">
    <property type="component" value="Unassembled WGS sequence"/>
</dbReference>
<dbReference type="FunCoup" id="C0NT45">
    <property type="interactions" value="34"/>
</dbReference>
<evidence type="ECO:0000256" key="7">
    <source>
        <dbReference type="SAM" id="SignalP"/>
    </source>
</evidence>
<keyword evidence="5" id="KW-0119">Carbohydrate metabolism</keyword>
<evidence type="ECO:0000256" key="6">
    <source>
        <dbReference type="ARBA" id="ARBA00023285"/>
    </source>
</evidence>
<dbReference type="InterPro" id="IPR002509">
    <property type="entry name" value="NODB_dom"/>
</dbReference>
<comment type="cofactor">
    <cofactor evidence="1">
        <name>Co(2+)</name>
        <dbReference type="ChEBI" id="CHEBI:48828"/>
    </cofactor>
</comment>
<dbReference type="GO" id="GO:0005975">
    <property type="term" value="P:carbohydrate metabolic process"/>
    <property type="evidence" value="ECO:0007669"/>
    <property type="project" value="InterPro"/>
</dbReference>
<keyword evidence="3 7" id="KW-0732">Signal</keyword>
<protein>
    <submittedName>
        <fullName evidence="9">Chitin deacetylase</fullName>
    </submittedName>
</protein>
<dbReference type="STRING" id="447093.C0NT45"/>
<dbReference type="VEuPathDB" id="FungiDB:I7I50_05826"/>
<feature type="signal peptide" evidence="7">
    <location>
        <begin position="1"/>
        <end position="20"/>
    </location>
</feature>
<dbReference type="PROSITE" id="PS51677">
    <property type="entry name" value="NODB"/>
    <property type="match status" value="1"/>
</dbReference>
<dbReference type="HOGENOM" id="CLU_021264_11_0_1"/>
<evidence type="ECO:0000259" key="8">
    <source>
        <dbReference type="PROSITE" id="PS51677"/>
    </source>
</evidence>
<gene>
    <name evidence="9" type="ORF">HCBG_06325</name>
</gene>
<evidence type="ECO:0000256" key="3">
    <source>
        <dbReference type="ARBA" id="ARBA00022729"/>
    </source>
</evidence>
<evidence type="ECO:0000256" key="5">
    <source>
        <dbReference type="ARBA" id="ARBA00023277"/>
    </source>
</evidence>
<dbReference type="PANTHER" id="PTHR46471">
    <property type="entry name" value="CHITIN DEACETYLASE"/>
    <property type="match status" value="1"/>
</dbReference>
<dbReference type="GeneID" id="69039341"/>
<evidence type="ECO:0000256" key="1">
    <source>
        <dbReference type="ARBA" id="ARBA00001941"/>
    </source>
</evidence>
<evidence type="ECO:0000256" key="4">
    <source>
        <dbReference type="ARBA" id="ARBA00022801"/>
    </source>
</evidence>
<dbReference type="GO" id="GO:0016810">
    <property type="term" value="F:hydrolase activity, acting on carbon-nitrogen (but not peptide) bonds"/>
    <property type="evidence" value="ECO:0007669"/>
    <property type="project" value="InterPro"/>
</dbReference>
<dbReference type="CDD" id="cd10951">
    <property type="entry name" value="CE4_ClCDA_like"/>
    <property type="match status" value="1"/>
</dbReference>
<dbReference type="AlphaFoldDB" id="C0NT45"/>
<sequence length="382" mass="42016">MHSRRWVWALHFGLVGITFATTLDDKEAPDGETVNGGILPDFPISLPPIHVPSPGFGGLDNTPALGLQKRDSPEPKCGPTYGACQDGYCCSPSVCPGFCGNSRHYCQAPDCLIDYGSGCDALRTPDGESTLSAPRDPLGKIPYANQPIFNCKVPNTVALTYDDGPNIYTSDLLDILDSFGAKATFFVTGINSNKGPIDDHNLPWRELINRMLNKHQIASHTWAHQNLDSLSPDQLRSQLVKNEMALRNIFGGFPTYMRPPYSSCSDQSGCVRELNDLGYHVAYFDVDTDDYNNDSPYLIQASKDIFDYALASAKPYGGPLLVIAHDVHKQTVYNLTSHMLDGIYAAGYRAVTLGECLGDDPENWYRWMPSKNSQDHSVVNVV</sequence>
<dbReference type="SUPFAM" id="SSF88713">
    <property type="entry name" value="Glycoside hydrolase/deacetylase"/>
    <property type="match status" value="1"/>
</dbReference>
<name>C0NT45_AJECG</name>
<dbReference type="Gene3D" id="3.20.20.370">
    <property type="entry name" value="Glycoside hydrolase/deacetylase"/>
    <property type="match status" value="1"/>
</dbReference>
<accession>C0NT45</accession>
<keyword evidence="10" id="KW-1185">Reference proteome</keyword>
<dbReference type="GO" id="GO:0046872">
    <property type="term" value="F:metal ion binding"/>
    <property type="evidence" value="ECO:0007669"/>
    <property type="project" value="UniProtKB-KW"/>
</dbReference>
<dbReference type="Pfam" id="PF01522">
    <property type="entry name" value="Polysacc_deac_1"/>
    <property type="match status" value="1"/>
</dbReference>
<keyword evidence="2" id="KW-0479">Metal-binding</keyword>
<dbReference type="InParanoid" id="C0NT45"/>
<dbReference type="RefSeq" id="XP_045285687.1">
    <property type="nucleotide sequence ID" value="XM_045433374.1"/>
</dbReference>
<evidence type="ECO:0000256" key="2">
    <source>
        <dbReference type="ARBA" id="ARBA00022723"/>
    </source>
</evidence>
<dbReference type="InterPro" id="IPR011330">
    <property type="entry name" value="Glyco_hydro/deAcase_b/a-brl"/>
</dbReference>
<keyword evidence="4" id="KW-0378">Hydrolase</keyword>
<dbReference type="PANTHER" id="PTHR46471:SF4">
    <property type="entry name" value="CHITIN DEACETYLASE"/>
    <property type="match status" value="1"/>
</dbReference>